<dbReference type="GO" id="GO:0051453">
    <property type="term" value="P:regulation of intracellular pH"/>
    <property type="evidence" value="ECO:0007669"/>
    <property type="project" value="TreeGrafter"/>
</dbReference>
<evidence type="ECO:0000256" key="2">
    <source>
        <dbReference type="ARBA" id="ARBA00007467"/>
    </source>
</evidence>
<dbReference type="EMBL" id="KZ348766">
    <property type="protein sequence ID" value="PIO65747.1"/>
    <property type="molecule type" value="Genomic_DNA"/>
</dbReference>
<keyword evidence="8" id="KW-1185">Reference proteome</keyword>
<feature type="transmembrane region" description="Helical" evidence="6">
    <location>
        <begin position="176"/>
        <end position="199"/>
    </location>
</feature>
<feature type="non-terminal residue" evidence="7">
    <location>
        <position position="1"/>
    </location>
</feature>
<accession>A0A2G9U656</accession>
<dbReference type="InterPro" id="IPR003492">
    <property type="entry name" value="Battenin_disease_Cln3"/>
</dbReference>
<dbReference type="Pfam" id="PF02487">
    <property type="entry name" value="CLN3"/>
    <property type="match status" value="1"/>
</dbReference>
<keyword evidence="4 6" id="KW-1133">Transmembrane helix</keyword>
<organism evidence="7 8">
    <name type="scientific">Teladorsagia circumcincta</name>
    <name type="common">Brown stomach worm</name>
    <name type="synonym">Ostertagia circumcincta</name>
    <dbReference type="NCBI Taxonomy" id="45464"/>
    <lineage>
        <taxon>Eukaryota</taxon>
        <taxon>Metazoa</taxon>
        <taxon>Ecdysozoa</taxon>
        <taxon>Nematoda</taxon>
        <taxon>Chromadorea</taxon>
        <taxon>Rhabditida</taxon>
        <taxon>Rhabditina</taxon>
        <taxon>Rhabditomorpha</taxon>
        <taxon>Strongyloidea</taxon>
        <taxon>Trichostrongylidae</taxon>
        <taxon>Teladorsagia</taxon>
    </lineage>
</organism>
<comment type="caution">
    <text evidence="6">Lacks conserved residue(s) required for the propagation of feature annotation.</text>
</comment>
<reference evidence="7 8" key="1">
    <citation type="submission" date="2015-09" db="EMBL/GenBank/DDBJ databases">
        <title>Draft genome of the parasitic nematode Teladorsagia circumcincta isolate WARC Sus (inbred).</title>
        <authorList>
            <person name="Mitreva M."/>
        </authorList>
    </citation>
    <scope>NUCLEOTIDE SEQUENCE [LARGE SCALE GENOMIC DNA]</scope>
    <source>
        <strain evidence="7 8">S</strain>
    </source>
</reference>
<comment type="subcellular location">
    <subcellularLocation>
        <location evidence="1">Endomembrane system</location>
        <topology evidence="1">Multi-pass membrane protein</topology>
    </subcellularLocation>
    <subcellularLocation>
        <location evidence="6">Lysosome membrane</location>
        <topology evidence="6">Multi-pass membrane protein</topology>
    </subcellularLocation>
</comment>
<dbReference type="GO" id="GO:0012505">
    <property type="term" value="C:endomembrane system"/>
    <property type="evidence" value="ECO:0007669"/>
    <property type="project" value="UniProtKB-SubCell"/>
</dbReference>
<proteinExistence type="inferred from homology"/>
<evidence type="ECO:0000313" key="7">
    <source>
        <dbReference type="EMBL" id="PIO65747.1"/>
    </source>
</evidence>
<dbReference type="GO" id="GO:0005765">
    <property type="term" value="C:lysosomal membrane"/>
    <property type="evidence" value="ECO:0007669"/>
    <property type="project" value="UniProtKB-SubCell"/>
</dbReference>
<dbReference type="PRINTS" id="PR01315">
    <property type="entry name" value="BATTENIN"/>
</dbReference>
<evidence type="ECO:0000256" key="6">
    <source>
        <dbReference type="RuleBase" id="RU361113"/>
    </source>
</evidence>
<keyword evidence="6" id="KW-0458">Lysosome</keyword>
<name>A0A2G9U656_TELCI</name>
<dbReference type="PANTHER" id="PTHR10981:SF8">
    <property type="entry name" value="BATTENIN"/>
    <property type="match status" value="1"/>
</dbReference>
<dbReference type="SUPFAM" id="SSF103473">
    <property type="entry name" value="MFS general substrate transporter"/>
    <property type="match status" value="1"/>
</dbReference>
<dbReference type="Proteomes" id="UP000230423">
    <property type="component" value="Unassembled WGS sequence"/>
</dbReference>
<evidence type="ECO:0000256" key="5">
    <source>
        <dbReference type="ARBA" id="ARBA00023136"/>
    </source>
</evidence>
<protein>
    <recommendedName>
        <fullName evidence="6">Battenin</fullName>
    </recommendedName>
</protein>
<evidence type="ECO:0000256" key="1">
    <source>
        <dbReference type="ARBA" id="ARBA00004127"/>
    </source>
</evidence>
<dbReference type="AlphaFoldDB" id="A0A2G9U656"/>
<keyword evidence="5 6" id="KW-0472">Membrane</keyword>
<feature type="transmembrane region" description="Helical" evidence="6">
    <location>
        <begin position="136"/>
        <end position="155"/>
    </location>
</feature>
<comment type="similarity">
    <text evidence="2 6">Belongs to the battenin family.</text>
</comment>
<evidence type="ECO:0000313" key="8">
    <source>
        <dbReference type="Proteomes" id="UP000230423"/>
    </source>
</evidence>
<evidence type="ECO:0000256" key="3">
    <source>
        <dbReference type="ARBA" id="ARBA00022692"/>
    </source>
</evidence>
<dbReference type="PANTHER" id="PTHR10981">
    <property type="entry name" value="BATTENIN"/>
    <property type="match status" value="1"/>
</dbReference>
<gene>
    <name evidence="7" type="ORF">TELCIR_12564</name>
</gene>
<feature type="transmembrane region" description="Helical" evidence="6">
    <location>
        <begin position="105"/>
        <end position="130"/>
    </location>
</feature>
<dbReference type="OrthoDB" id="5965864at2759"/>
<sequence>IFGMCNNFAYSVMLGAAQDILKRNSESNTPDANSTEHCVSLLKYMIPFGTVYFMQYFIKQGLIELVVFDCAHGFHTTPSSQYRWYQVFYHIGVFLSRSSINLVKLNFVCISLLAVVQTATTIVVFFTAIYAYIPHFAIICSIMFFVGIVGGANYANTFYHIHRKVDPTIREFALSTVTFADTIGILAAAVAAIPVHNWICAMKWNTVS</sequence>
<dbReference type="InterPro" id="IPR036259">
    <property type="entry name" value="MFS_trans_sf"/>
</dbReference>
<keyword evidence="3 6" id="KW-0812">Transmembrane</keyword>
<evidence type="ECO:0000256" key="4">
    <source>
        <dbReference type="ARBA" id="ARBA00022989"/>
    </source>
</evidence>